<dbReference type="Gene3D" id="1.10.1380.10">
    <property type="entry name" value="Neutral endopeptidase , domain2"/>
    <property type="match status" value="2"/>
</dbReference>
<feature type="coiled-coil region" evidence="8">
    <location>
        <begin position="344"/>
        <end position="375"/>
    </location>
</feature>
<evidence type="ECO:0000256" key="3">
    <source>
        <dbReference type="ARBA" id="ARBA00022670"/>
    </source>
</evidence>
<dbReference type="InterPro" id="IPR000718">
    <property type="entry name" value="Peptidase_M13"/>
</dbReference>
<keyword evidence="7" id="KW-0482">Metalloprotease</keyword>
<evidence type="ECO:0000259" key="11">
    <source>
        <dbReference type="Pfam" id="PF05649"/>
    </source>
</evidence>
<dbReference type="PRINTS" id="PR00786">
    <property type="entry name" value="NEPRILYSIN"/>
</dbReference>
<keyword evidence="6" id="KW-0862">Zinc</keyword>
<gene>
    <name evidence="12" type="ORF">CAMP_LOCUS5713</name>
</gene>
<keyword evidence="9" id="KW-0732">Signal</keyword>
<evidence type="ECO:0000259" key="10">
    <source>
        <dbReference type="Pfam" id="PF01431"/>
    </source>
</evidence>
<dbReference type="InterPro" id="IPR018497">
    <property type="entry name" value="Peptidase_M13_C"/>
</dbReference>
<dbReference type="PANTHER" id="PTHR11733">
    <property type="entry name" value="ZINC METALLOPROTEASE FAMILY M13 NEPRILYSIN-RELATED"/>
    <property type="match status" value="1"/>
</dbReference>
<evidence type="ECO:0000313" key="12">
    <source>
        <dbReference type="EMBL" id="CAI5443076.1"/>
    </source>
</evidence>
<dbReference type="InterPro" id="IPR042089">
    <property type="entry name" value="Peptidase_M13_dom_2"/>
</dbReference>
<keyword evidence="5" id="KW-0378">Hydrolase</keyword>
<dbReference type="Pfam" id="PF01431">
    <property type="entry name" value="Peptidase_M13"/>
    <property type="match status" value="1"/>
</dbReference>
<feature type="chain" id="PRO_5040285885" description="Peptidase M13 C-terminal domain-containing protein" evidence="9">
    <location>
        <begin position="18"/>
        <end position="636"/>
    </location>
</feature>
<feature type="domain" description="Peptidase M13 N-terminal" evidence="11">
    <location>
        <begin position="76"/>
        <end position="142"/>
    </location>
</feature>
<evidence type="ECO:0000256" key="9">
    <source>
        <dbReference type="SAM" id="SignalP"/>
    </source>
</evidence>
<dbReference type="GO" id="GO:0004222">
    <property type="term" value="F:metalloendopeptidase activity"/>
    <property type="evidence" value="ECO:0007669"/>
    <property type="project" value="InterPro"/>
</dbReference>
<keyword evidence="3" id="KW-0645">Protease</keyword>
<name>A0A9P1IFA5_9PELO</name>
<dbReference type="InterPro" id="IPR008753">
    <property type="entry name" value="Peptidase_M13_N"/>
</dbReference>
<evidence type="ECO:0000256" key="8">
    <source>
        <dbReference type="SAM" id="Coils"/>
    </source>
</evidence>
<comment type="caution">
    <text evidence="12">The sequence shown here is derived from an EMBL/GenBank/DDBJ whole genome shotgun (WGS) entry which is preliminary data.</text>
</comment>
<dbReference type="SUPFAM" id="SSF55486">
    <property type="entry name" value="Metalloproteases ('zincins'), catalytic domain"/>
    <property type="match status" value="1"/>
</dbReference>
<comment type="similarity">
    <text evidence="2">Belongs to the peptidase M13 family.</text>
</comment>
<dbReference type="GO" id="GO:0016485">
    <property type="term" value="P:protein processing"/>
    <property type="evidence" value="ECO:0007669"/>
    <property type="project" value="TreeGrafter"/>
</dbReference>
<keyword evidence="8" id="KW-0175">Coiled coil</keyword>
<dbReference type="GO" id="GO:0005886">
    <property type="term" value="C:plasma membrane"/>
    <property type="evidence" value="ECO:0007669"/>
    <property type="project" value="TreeGrafter"/>
</dbReference>
<dbReference type="EMBL" id="CANHGI010000002">
    <property type="protein sequence ID" value="CAI5443076.1"/>
    <property type="molecule type" value="Genomic_DNA"/>
</dbReference>
<dbReference type="GO" id="GO:0046872">
    <property type="term" value="F:metal ion binding"/>
    <property type="evidence" value="ECO:0007669"/>
    <property type="project" value="UniProtKB-KW"/>
</dbReference>
<dbReference type="CDD" id="cd08662">
    <property type="entry name" value="M13"/>
    <property type="match status" value="1"/>
</dbReference>
<accession>A0A9P1IFA5</accession>
<evidence type="ECO:0000256" key="5">
    <source>
        <dbReference type="ARBA" id="ARBA00022801"/>
    </source>
</evidence>
<comment type="cofactor">
    <cofactor evidence="1">
        <name>Zn(2+)</name>
        <dbReference type="ChEBI" id="CHEBI:29105"/>
    </cofactor>
</comment>
<dbReference type="Gene3D" id="3.40.390.10">
    <property type="entry name" value="Collagenase (Catalytic Domain)"/>
    <property type="match status" value="2"/>
</dbReference>
<keyword evidence="4" id="KW-0479">Metal-binding</keyword>
<dbReference type="AlphaFoldDB" id="A0A9P1IFA5"/>
<organism evidence="12 13">
    <name type="scientific">Caenorhabditis angaria</name>
    <dbReference type="NCBI Taxonomy" id="860376"/>
    <lineage>
        <taxon>Eukaryota</taxon>
        <taxon>Metazoa</taxon>
        <taxon>Ecdysozoa</taxon>
        <taxon>Nematoda</taxon>
        <taxon>Chromadorea</taxon>
        <taxon>Rhabditida</taxon>
        <taxon>Rhabditina</taxon>
        <taxon>Rhabditomorpha</taxon>
        <taxon>Rhabditoidea</taxon>
        <taxon>Rhabditidae</taxon>
        <taxon>Peloderinae</taxon>
        <taxon>Caenorhabditis</taxon>
    </lineage>
</organism>
<reference evidence="12" key="1">
    <citation type="submission" date="2022-11" db="EMBL/GenBank/DDBJ databases">
        <authorList>
            <person name="Kikuchi T."/>
        </authorList>
    </citation>
    <scope>NUCLEOTIDE SEQUENCE</scope>
    <source>
        <strain evidence="12">PS1010</strain>
    </source>
</reference>
<evidence type="ECO:0000256" key="1">
    <source>
        <dbReference type="ARBA" id="ARBA00001947"/>
    </source>
</evidence>
<keyword evidence="13" id="KW-1185">Reference proteome</keyword>
<dbReference type="Proteomes" id="UP001152747">
    <property type="component" value="Unassembled WGS sequence"/>
</dbReference>
<evidence type="ECO:0000256" key="2">
    <source>
        <dbReference type="ARBA" id="ARBA00007357"/>
    </source>
</evidence>
<evidence type="ECO:0000313" key="13">
    <source>
        <dbReference type="Proteomes" id="UP001152747"/>
    </source>
</evidence>
<dbReference type="PROSITE" id="PS51885">
    <property type="entry name" value="NEPRILYSIN"/>
    <property type="match status" value="1"/>
</dbReference>
<protein>
    <recommendedName>
        <fullName evidence="14">Peptidase M13 C-terminal domain-containing protein</fullName>
    </recommendedName>
</protein>
<feature type="signal peptide" evidence="9">
    <location>
        <begin position="1"/>
        <end position="17"/>
    </location>
</feature>
<feature type="domain" description="Peptidase M13 C-terminal" evidence="10">
    <location>
        <begin position="452"/>
        <end position="632"/>
    </location>
</feature>
<evidence type="ECO:0000256" key="6">
    <source>
        <dbReference type="ARBA" id="ARBA00022833"/>
    </source>
</evidence>
<dbReference type="Pfam" id="PF05649">
    <property type="entry name" value="Peptidase_M13_N"/>
    <property type="match status" value="2"/>
</dbReference>
<dbReference type="OrthoDB" id="6475849at2759"/>
<dbReference type="InterPro" id="IPR024079">
    <property type="entry name" value="MetalloPept_cat_dom_sf"/>
</dbReference>
<evidence type="ECO:0008006" key="14">
    <source>
        <dbReference type="Google" id="ProtNLM"/>
    </source>
</evidence>
<sequence length="636" mass="74658">MSIFVLIFFLFFQLSNQTPCLYDKDCEKWEVCGTPVDIGTCRNRTSSDPDKSVCKSPDCNGISNRYLLNLNRSIKPCENFYEFVCGKYPKPKKYQRRVNIFQEMTVDLDLKLKEFLEENSEDLGILKIFYGSCMTSNNLEVEDLLEIFGNSSENPFFQILIEPSLNDNTKYMMHFEPPELFLKEIKSYQKPENIAHLKKFMLKILKDHSDLEIQEIIDFEKNLAAIIKEPSEKLENHASYRNLMSLEDFNDNFRNIGFDFGNTTLVNIYDSGFFEKLNELLGRTTPKILENYKIWRFIAEFLKYLNPQEFFDFERKIYGFSSTENPIWAICLNELKEQLPVLLAKKYFKTNEQKKKEIRNLINNIEKSARNLMNSTDSPDKNVIMKRLGKMWFDQWSYPKFELDIGKEKVLLKPGKFLENLVILRKYNRRSYFSKLEKPVEVYWHNSVLSINAYYKRRENSVILPPGLLTYPMFSQDVPPFVNYGSIGFIISHEIAHAFDDKGASYDENSRLLVNSNSILNFPTDYQCLMSQYQNNSKILTESVADNIGIRIAFDAYHEQWQNSVDQRSLTDFQNMSGIRMFFVAFASTFCHNVNPDYSRNDEHAFGAERINTVLRNLPEFSETFGCSKEKKCKIW</sequence>
<proteinExistence type="inferred from homology"/>
<evidence type="ECO:0000256" key="4">
    <source>
        <dbReference type="ARBA" id="ARBA00022723"/>
    </source>
</evidence>
<evidence type="ECO:0000256" key="7">
    <source>
        <dbReference type="ARBA" id="ARBA00023049"/>
    </source>
</evidence>
<feature type="domain" description="Peptidase M13 N-terminal" evidence="11">
    <location>
        <begin position="144"/>
        <end position="377"/>
    </location>
</feature>
<dbReference type="PANTHER" id="PTHR11733:SF167">
    <property type="entry name" value="FI17812P1-RELATED"/>
    <property type="match status" value="1"/>
</dbReference>